<evidence type="ECO:0000256" key="4">
    <source>
        <dbReference type="ARBA" id="ARBA00022553"/>
    </source>
</evidence>
<protein>
    <recommendedName>
        <fullName evidence="3">histidine kinase</fullName>
        <ecNumber evidence="3">2.7.13.3</ecNumber>
    </recommendedName>
</protein>
<dbReference type="EC" id="2.7.13.3" evidence="3"/>
<dbReference type="SMART" id="SM00086">
    <property type="entry name" value="PAC"/>
    <property type="match status" value="3"/>
</dbReference>
<dbReference type="InterPro" id="IPR042240">
    <property type="entry name" value="CHASE_sf"/>
</dbReference>
<comment type="catalytic activity">
    <reaction evidence="1">
        <text>ATP + protein L-histidine = ADP + protein N-phospho-L-histidine.</text>
        <dbReference type="EC" id="2.7.13.3"/>
    </reaction>
</comment>
<dbReference type="Gene3D" id="1.10.287.130">
    <property type="match status" value="1"/>
</dbReference>
<keyword evidence="4 14" id="KW-0597">Phosphoprotein</keyword>
<dbReference type="CDD" id="cd17546">
    <property type="entry name" value="REC_hyHK_CKI1_RcsC-like"/>
    <property type="match status" value="1"/>
</dbReference>
<dbReference type="SMART" id="SM00387">
    <property type="entry name" value="HATPase_c"/>
    <property type="match status" value="1"/>
</dbReference>
<dbReference type="GO" id="GO:0005524">
    <property type="term" value="F:ATP binding"/>
    <property type="evidence" value="ECO:0007669"/>
    <property type="project" value="UniProtKB-KW"/>
</dbReference>
<evidence type="ECO:0000256" key="13">
    <source>
        <dbReference type="ARBA" id="ARBA00023306"/>
    </source>
</evidence>
<keyword evidence="9" id="KW-0067">ATP-binding</keyword>
<keyword evidence="8" id="KW-0418">Kinase</keyword>
<dbReference type="InterPro" id="IPR035965">
    <property type="entry name" value="PAS-like_dom_sf"/>
</dbReference>
<feature type="transmembrane region" description="Helical" evidence="15">
    <location>
        <begin position="297"/>
        <end position="317"/>
    </location>
</feature>
<dbReference type="Gene3D" id="3.30.450.20">
    <property type="entry name" value="PAS domain"/>
    <property type="match status" value="3"/>
</dbReference>
<evidence type="ECO:0000256" key="1">
    <source>
        <dbReference type="ARBA" id="ARBA00000085"/>
    </source>
</evidence>
<dbReference type="Pfam" id="PF00512">
    <property type="entry name" value="HisKA"/>
    <property type="match status" value="1"/>
</dbReference>
<evidence type="ECO:0000259" key="16">
    <source>
        <dbReference type="PROSITE" id="PS50109"/>
    </source>
</evidence>
<evidence type="ECO:0000256" key="12">
    <source>
        <dbReference type="ARBA" id="ARBA00023136"/>
    </source>
</evidence>
<evidence type="ECO:0000256" key="3">
    <source>
        <dbReference type="ARBA" id="ARBA00012438"/>
    </source>
</evidence>
<keyword evidence="22" id="KW-1185">Reference proteome</keyword>
<dbReference type="AlphaFoldDB" id="A0A2N3I0D7"/>
<dbReference type="NCBIfam" id="TIGR00229">
    <property type="entry name" value="sensory_box"/>
    <property type="match status" value="1"/>
</dbReference>
<accession>A0A2N3I0D7</accession>
<feature type="domain" description="PAC" evidence="19">
    <location>
        <begin position="415"/>
        <end position="468"/>
    </location>
</feature>
<name>A0A2N3I0D7_9BACT</name>
<dbReference type="InterPro" id="IPR036097">
    <property type="entry name" value="HisK_dim/P_sf"/>
</dbReference>
<keyword evidence="12 15" id="KW-0472">Membrane</keyword>
<dbReference type="InterPro" id="IPR003594">
    <property type="entry name" value="HATPase_dom"/>
</dbReference>
<evidence type="ECO:0000256" key="2">
    <source>
        <dbReference type="ARBA" id="ARBA00004370"/>
    </source>
</evidence>
<keyword evidence="13" id="KW-0131">Cell cycle</keyword>
<dbReference type="FunFam" id="3.30.565.10:FF:000010">
    <property type="entry name" value="Sensor histidine kinase RcsC"/>
    <property type="match status" value="1"/>
</dbReference>
<dbReference type="InterPro" id="IPR006189">
    <property type="entry name" value="CHASE_dom"/>
</dbReference>
<dbReference type="PANTHER" id="PTHR43047">
    <property type="entry name" value="TWO-COMPONENT HISTIDINE PROTEIN KINASE"/>
    <property type="match status" value="1"/>
</dbReference>
<dbReference type="PRINTS" id="PR00344">
    <property type="entry name" value="BCTRLSENSOR"/>
</dbReference>
<evidence type="ECO:0000256" key="15">
    <source>
        <dbReference type="SAM" id="Phobius"/>
    </source>
</evidence>
<dbReference type="GO" id="GO:0005886">
    <property type="term" value="C:plasma membrane"/>
    <property type="evidence" value="ECO:0007669"/>
    <property type="project" value="TreeGrafter"/>
</dbReference>
<dbReference type="InterPro" id="IPR004358">
    <property type="entry name" value="Sig_transdc_His_kin-like_C"/>
</dbReference>
<evidence type="ECO:0000256" key="5">
    <source>
        <dbReference type="ARBA" id="ARBA00022679"/>
    </source>
</evidence>
<evidence type="ECO:0000256" key="6">
    <source>
        <dbReference type="ARBA" id="ARBA00022692"/>
    </source>
</evidence>
<dbReference type="InterPro" id="IPR001610">
    <property type="entry name" value="PAC"/>
</dbReference>
<evidence type="ECO:0000256" key="11">
    <source>
        <dbReference type="ARBA" id="ARBA00023012"/>
    </source>
</evidence>
<keyword evidence="5" id="KW-0808">Transferase</keyword>
<dbReference type="InterPro" id="IPR000014">
    <property type="entry name" value="PAS"/>
</dbReference>
<dbReference type="SUPFAM" id="SSF55785">
    <property type="entry name" value="PYP-like sensor domain (PAS domain)"/>
    <property type="match status" value="3"/>
</dbReference>
<keyword evidence="6 15" id="KW-0812">Transmembrane</keyword>
<dbReference type="CDD" id="cd00082">
    <property type="entry name" value="HisKA"/>
    <property type="match status" value="1"/>
</dbReference>
<dbReference type="SMART" id="SM01079">
    <property type="entry name" value="CHASE"/>
    <property type="match status" value="1"/>
</dbReference>
<evidence type="ECO:0000259" key="17">
    <source>
        <dbReference type="PROSITE" id="PS50110"/>
    </source>
</evidence>
<dbReference type="PROSITE" id="PS50110">
    <property type="entry name" value="RESPONSE_REGULATORY"/>
    <property type="match status" value="1"/>
</dbReference>
<feature type="domain" description="PAS" evidence="18">
    <location>
        <begin position="469"/>
        <end position="540"/>
    </location>
</feature>
<dbReference type="PANTHER" id="PTHR43047:SF72">
    <property type="entry name" value="OSMOSENSING HISTIDINE PROTEIN KINASE SLN1"/>
    <property type="match status" value="1"/>
</dbReference>
<organism evidence="21 22">
    <name type="scientific">Labilibaculum filiforme</name>
    <dbReference type="NCBI Taxonomy" id="1940526"/>
    <lineage>
        <taxon>Bacteria</taxon>
        <taxon>Pseudomonadati</taxon>
        <taxon>Bacteroidota</taxon>
        <taxon>Bacteroidia</taxon>
        <taxon>Marinilabiliales</taxon>
        <taxon>Marinifilaceae</taxon>
        <taxon>Labilibaculum</taxon>
    </lineage>
</organism>
<reference evidence="21 22" key="1">
    <citation type="journal article" date="2017" name="Front. Microbiol.">
        <title>Labilibaculum manganireducens gen. nov., sp. nov. and Labilibaculum filiforme sp. nov., Novel Bacteroidetes Isolated from Subsurface Sediments of the Baltic Sea.</title>
        <authorList>
            <person name="Vandieken V."/>
            <person name="Marshall I.P."/>
            <person name="Niemann H."/>
            <person name="Engelen B."/>
            <person name="Cypionka H."/>
        </authorList>
    </citation>
    <scope>NUCLEOTIDE SEQUENCE [LARGE SCALE GENOMIC DNA]</scope>
    <source>
        <strain evidence="21 22">59.16B</strain>
    </source>
</reference>
<dbReference type="InterPro" id="IPR000700">
    <property type="entry name" value="PAS-assoc_C"/>
</dbReference>
<dbReference type="Pfam" id="PF03924">
    <property type="entry name" value="CHASE"/>
    <property type="match status" value="1"/>
</dbReference>
<feature type="domain" description="PAC" evidence="19">
    <location>
        <begin position="696"/>
        <end position="748"/>
    </location>
</feature>
<dbReference type="InterPro" id="IPR013655">
    <property type="entry name" value="PAS_fold_3"/>
</dbReference>
<comment type="caution">
    <text evidence="21">The sequence shown here is derived from an EMBL/GenBank/DDBJ whole genome shotgun (WGS) entry which is preliminary data.</text>
</comment>
<dbReference type="Gene3D" id="2.10.70.100">
    <property type="match status" value="2"/>
</dbReference>
<dbReference type="CDD" id="cd16922">
    <property type="entry name" value="HATPase_EvgS-ArcB-TorS-like"/>
    <property type="match status" value="1"/>
</dbReference>
<evidence type="ECO:0000256" key="7">
    <source>
        <dbReference type="ARBA" id="ARBA00022741"/>
    </source>
</evidence>
<dbReference type="GO" id="GO:0009927">
    <property type="term" value="F:histidine phosphotransfer kinase activity"/>
    <property type="evidence" value="ECO:0007669"/>
    <property type="project" value="TreeGrafter"/>
</dbReference>
<keyword evidence="7" id="KW-0547">Nucleotide-binding</keyword>
<feature type="domain" description="PAC" evidence="19">
    <location>
        <begin position="543"/>
        <end position="595"/>
    </location>
</feature>
<evidence type="ECO:0000259" key="20">
    <source>
        <dbReference type="PROSITE" id="PS50839"/>
    </source>
</evidence>
<keyword evidence="11" id="KW-0902">Two-component regulatory system</keyword>
<sequence length="1241" mass="142534">MVGILSTFLATFFIKLDIDKINETEFGFECKEISNRTDLRLHAHARLLQSGVAFWSASDMVERDDWREFVTKSKIKEDLPGILGTGFSKLIRSKDLEEHCKQVRNTGFPDYKVWPEQKRDTYTSIVLLEPFNEQNLRAFGYDMMTEPVRRNAMERARDEDIAALSGKVLLVQETDTDVQAGNLMYVPVYKKGMPTTNLKERRAAIIGWIYSPYRMNDLVRGILDDWDFKKEERTLHLSIYDGLDCNSRSLLFASADTKTLQDSTEIRFTSKSIINFNGHNWSLIFAQEKGNVFTDYIAAWTVFFGGIVISILLLFLARSLIDTKYQAQKIAESLTFELKENERQLNQSQKIANLGRYSLDILSGHWSSSKVLDGILGIEPKESHSVDVWLDLLHADHRDQLEIYLKETITDKRFFDREYKIVRNIDKQVRWVHGLGQLELDEKSRPLRMIGTMRDITERKLAEIEIQNISNRLQLATSAAHIGVWDRDLKTSEIIWDDTMYEIFGFTDMSIDPTTAWETALHPEDKARLESEIEEAINGKKEYHTEFRVVWPDKTIHYVRGYGIVSFDEEENPVRILGIDMDITEQKQANELIKKHQENLEIKVAERTKELTISEQKLKRSFKEITDYKFALDESSIVAITDNKGTINYVNDLFCSISKFSETELIGQNHRIINSGYHPKSFFIDLWHTIANGNVWRGEIKNKAKDGSIYWVDSTIVPFLDEKGKPYQYMAVRFDITTKKITEEAIISAKEAADLANRAKSEFLANMSHEIRTPMNAVIGFSELLAKSVKNEKQLSQVESIRSSGKNLLKIINDILDLSKIEAGKIDILPVVINLPALMSEIKNMFVQIAKEKQIYFTVEYESVIPKLLMLDEVRIRQILFNLIGNAIKFTDKGHVIVTVDAQHTSPIKDKLDLLFRVEDTGIGIPTNQQEMIFEPFSQQENQSSKYGGTGLGLSITKKLIEKMDGSIRLESKIGEGSSFSVLIQNITICADDIEIADDTFDHTGIEFKAAKILLADDNSENRKLIKDLLDCSPIHFFEAVNGKEAVNIASKELPDLIFMDLRMPIMDGYEATEILRQNSKTKAIPVFAISASTRKIMREGRSKNIFNEYLMKPLNVSDLFQKMQNYLAYKTPEIIAPVKSPKKSIHLNKEQIQQLPNLIFILDNQLIPMHAKISKSQMIDHIEKFGKELKKLAEDYKIEFLSNYAKEICRFVDNFEIDKLSQSLKRFPSITEQLKNYTSK</sequence>
<feature type="domain" description="Response regulatory" evidence="17">
    <location>
        <begin position="1012"/>
        <end position="1128"/>
    </location>
</feature>
<dbReference type="CDD" id="cd00130">
    <property type="entry name" value="PAS"/>
    <property type="match status" value="3"/>
</dbReference>
<dbReference type="SMART" id="SM00448">
    <property type="entry name" value="REC"/>
    <property type="match status" value="1"/>
</dbReference>
<evidence type="ECO:0000313" key="21">
    <source>
        <dbReference type="EMBL" id="PKQ63786.1"/>
    </source>
</evidence>
<evidence type="ECO:0000259" key="19">
    <source>
        <dbReference type="PROSITE" id="PS50113"/>
    </source>
</evidence>
<dbReference type="SMART" id="SM00388">
    <property type="entry name" value="HisKA"/>
    <property type="match status" value="1"/>
</dbReference>
<evidence type="ECO:0000256" key="9">
    <source>
        <dbReference type="ARBA" id="ARBA00022840"/>
    </source>
</evidence>
<feature type="domain" description="CHASE" evidence="20">
    <location>
        <begin position="115"/>
        <end position="284"/>
    </location>
</feature>
<dbReference type="GO" id="GO:0000155">
    <property type="term" value="F:phosphorelay sensor kinase activity"/>
    <property type="evidence" value="ECO:0007669"/>
    <property type="project" value="InterPro"/>
</dbReference>
<dbReference type="PROSITE" id="PS50839">
    <property type="entry name" value="CHASE"/>
    <property type="match status" value="1"/>
</dbReference>
<comment type="subcellular location">
    <subcellularLocation>
        <location evidence="2">Membrane</location>
    </subcellularLocation>
</comment>
<feature type="domain" description="Histidine kinase" evidence="16">
    <location>
        <begin position="766"/>
        <end position="988"/>
    </location>
</feature>
<evidence type="ECO:0000256" key="10">
    <source>
        <dbReference type="ARBA" id="ARBA00022989"/>
    </source>
</evidence>
<gene>
    <name evidence="21" type="ORF">BZG02_07095</name>
</gene>
<dbReference type="SUPFAM" id="SSF47384">
    <property type="entry name" value="Homodimeric domain of signal transducing histidine kinase"/>
    <property type="match status" value="1"/>
</dbReference>
<dbReference type="Pfam" id="PF08447">
    <property type="entry name" value="PAS_3"/>
    <property type="match status" value="2"/>
</dbReference>
<feature type="domain" description="PAS" evidence="18">
    <location>
        <begin position="638"/>
        <end position="681"/>
    </location>
</feature>
<evidence type="ECO:0000256" key="14">
    <source>
        <dbReference type="PROSITE-ProRule" id="PRU00169"/>
    </source>
</evidence>
<dbReference type="PROSITE" id="PS50112">
    <property type="entry name" value="PAS"/>
    <property type="match status" value="2"/>
</dbReference>
<dbReference type="InterPro" id="IPR036890">
    <property type="entry name" value="HATPase_C_sf"/>
</dbReference>
<dbReference type="Proteomes" id="UP000233535">
    <property type="component" value="Unassembled WGS sequence"/>
</dbReference>
<keyword evidence="10 15" id="KW-1133">Transmembrane helix</keyword>
<dbReference type="SUPFAM" id="SSF52172">
    <property type="entry name" value="CheY-like"/>
    <property type="match status" value="1"/>
</dbReference>
<dbReference type="EMBL" id="MVDD01000004">
    <property type="protein sequence ID" value="PKQ63786.1"/>
    <property type="molecule type" value="Genomic_DNA"/>
</dbReference>
<proteinExistence type="predicted"/>
<dbReference type="InterPro" id="IPR003661">
    <property type="entry name" value="HisK_dim/P_dom"/>
</dbReference>
<dbReference type="InterPro" id="IPR005467">
    <property type="entry name" value="His_kinase_dom"/>
</dbReference>
<dbReference type="InterPro" id="IPR001789">
    <property type="entry name" value="Sig_transdc_resp-reg_receiver"/>
</dbReference>
<dbReference type="PROSITE" id="PS50109">
    <property type="entry name" value="HIS_KIN"/>
    <property type="match status" value="1"/>
</dbReference>
<dbReference type="PROSITE" id="PS50113">
    <property type="entry name" value="PAC"/>
    <property type="match status" value="3"/>
</dbReference>
<dbReference type="Gene3D" id="3.30.450.350">
    <property type="entry name" value="CHASE domain"/>
    <property type="match status" value="1"/>
</dbReference>
<dbReference type="Pfam" id="PF00072">
    <property type="entry name" value="Response_reg"/>
    <property type="match status" value="1"/>
</dbReference>
<evidence type="ECO:0000256" key="8">
    <source>
        <dbReference type="ARBA" id="ARBA00022777"/>
    </source>
</evidence>
<feature type="modified residue" description="4-aspartylphosphate" evidence="14">
    <location>
        <position position="1061"/>
    </location>
</feature>
<dbReference type="SMART" id="SM00091">
    <property type="entry name" value="PAS"/>
    <property type="match status" value="3"/>
</dbReference>
<dbReference type="Gene3D" id="3.30.565.10">
    <property type="entry name" value="Histidine kinase-like ATPase, C-terminal domain"/>
    <property type="match status" value="1"/>
</dbReference>
<dbReference type="SUPFAM" id="SSF55874">
    <property type="entry name" value="ATPase domain of HSP90 chaperone/DNA topoisomerase II/histidine kinase"/>
    <property type="match status" value="1"/>
</dbReference>
<dbReference type="Pfam" id="PF13426">
    <property type="entry name" value="PAS_9"/>
    <property type="match status" value="1"/>
</dbReference>
<dbReference type="Pfam" id="PF02518">
    <property type="entry name" value="HATPase_c"/>
    <property type="match status" value="1"/>
</dbReference>
<evidence type="ECO:0000259" key="18">
    <source>
        <dbReference type="PROSITE" id="PS50112"/>
    </source>
</evidence>
<evidence type="ECO:0000313" key="22">
    <source>
        <dbReference type="Proteomes" id="UP000233535"/>
    </source>
</evidence>
<dbReference type="Gene3D" id="3.40.50.2300">
    <property type="match status" value="1"/>
</dbReference>
<dbReference type="InterPro" id="IPR011006">
    <property type="entry name" value="CheY-like_superfamily"/>
</dbReference>
<dbReference type="FunFam" id="1.10.287.130:FF:000038">
    <property type="entry name" value="Sensory transduction histidine kinase"/>
    <property type="match status" value="1"/>
</dbReference>